<evidence type="ECO:0000313" key="2">
    <source>
        <dbReference type="EMBL" id="GAA1550292.1"/>
    </source>
</evidence>
<dbReference type="SUPFAM" id="SSF53597">
    <property type="entry name" value="Dihydrofolate reductase-like"/>
    <property type="match status" value="1"/>
</dbReference>
<keyword evidence="3" id="KW-1185">Reference proteome</keyword>
<evidence type="ECO:0000313" key="3">
    <source>
        <dbReference type="Proteomes" id="UP001500363"/>
    </source>
</evidence>
<dbReference type="Proteomes" id="UP001500363">
    <property type="component" value="Unassembled WGS sequence"/>
</dbReference>
<evidence type="ECO:0000259" key="1">
    <source>
        <dbReference type="Pfam" id="PF01872"/>
    </source>
</evidence>
<name>A0ABN2C043_9ACTN</name>
<protein>
    <submittedName>
        <fullName evidence="2">Dihydrofolate reductase family protein</fullName>
    </submittedName>
</protein>
<organism evidence="2 3">
    <name type="scientific">Kribbella lupini</name>
    <dbReference type="NCBI Taxonomy" id="291602"/>
    <lineage>
        <taxon>Bacteria</taxon>
        <taxon>Bacillati</taxon>
        <taxon>Actinomycetota</taxon>
        <taxon>Actinomycetes</taxon>
        <taxon>Propionibacteriales</taxon>
        <taxon>Kribbellaceae</taxon>
        <taxon>Kribbella</taxon>
    </lineage>
</organism>
<dbReference type="InterPro" id="IPR050765">
    <property type="entry name" value="Riboflavin_Biosynth_HTPR"/>
</dbReference>
<dbReference type="PANTHER" id="PTHR38011:SF12">
    <property type="entry name" value="BIFUNCTIONAL DEAMINASE-REDUCTASE DOMAIN PROTEIN"/>
    <property type="match status" value="1"/>
</dbReference>
<reference evidence="2 3" key="1">
    <citation type="journal article" date="2019" name="Int. J. Syst. Evol. Microbiol.">
        <title>The Global Catalogue of Microorganisms (GCM) 10K type strain sequencing project: providing services to taxonomists for standard genome sequencing and annotation.</title>
        <authorList>
            <consortium name="The Broad Institute Genomics Platform"/>
            <consortium name="The Broad Institute Genome Sequencing Center for Infectious Disease"/>
            <person name="Wu L."/>
            <person name="Ma J."/>
        </authorList>
    </citation>
    <scope>NUCLEOTIDE SEQUENCE [LARGE SCALE GENOMIC DNA]</scope>
    <source>
        <strain evidence="2 3">JCM 14303</strain>
    </source>
</reference>
<dbReference type="Gene3D" id="3.40.430.10">
    <property type="entry name" value="Dihydrofolate Reductase, subunit A"/>
    <property type="match status" value="1"/>
</dbReference>
<feature type="domain" description="Bacterial bifunctional deaminase-reductase C-terminal" evidence="1">
    <location>
        <begin position="1"/>
        <end position="153"/>
    </location>
</feature>
<accession>A0ABN2C043</accession>
<comment type="caution">
    <text evidence="2">The sequence shown here is derived from an EMBL/GenBank/DDBJ whole genome shotgun (WGS) entry which is preliminary data.</text>
</comment>
<gene>
    <name evidence="2" type="ORF">GCM10009741_63480</name>
</gene>
<dbReference type="InterPro" id="IPR024072">
    <property type="entry name" value="DHFR-like_dom_sf"/>
</dbReference>
<dbReference type="PANTHER" id="PTHR38011">
    <property type="entry name" value="DIHYDROFOLATE REDUCTASE FAMILY PROTEIN (AFU_ORTHOLOGUE AFUA_8G06820)"/>
    <property type="match status" value="1"/>
</dbReference>
<sequence length="167" mass="17575">MSLDGFIAGPGGDMSWLTDHLGPNPLVGELLGDIGALLVGATTYGGDDPHKNDEGAGQAFGGGWEGPQYVVTHHPGTPADNLFFVPDVLTGLDQAEAAAGDKYVNIMGADIARQALEAGRLDEILTIVVPVLLGDGTPLFRGRTVQLERIHHSAVPQANNLWFKVLK</sequence>
<proteinExistence type="predicted"/>
<dbReference type="Pfam" id="PF01872">
    <property type="entry name" value="RibD_C"/>
    <property type="match status" value="1"/>
</dbReference>
<dbReference type="InterPro" id="IPR002734">
    <property type="entry name" value="RibDG_C"/>
</dbReference>
<dbReference type="EMBL" id="BAAANC010000003">
    <property type="protein sequence ID" value="GAA1550292.1"/>
    <property type="molecule type" value="Genomic_DNA"/>
</dbReference>